<organism evidence="3 4">
    <name type="scientific">Cymbomonas tetramitiformis</name>
    <dbReference type="NCBI Taxonomy" id="36881"/>
    <lineage>
        <taxon>Eukaryota</taxon>
        <taxon>Viridiplantae</taxon>
        <taxon>Chlorophyta</taxon>
        <taxon>Pyramimonadophyceae</taxon>
        <taxon>Pyramimonadales</taxon>
        <taxon>Pyramimonadaceae</taxon>
        <taxon>Cymbomonas</taxon>
    </lineage>
</organism>
<dbReference type="InterPro" id="IPR036020">
    <property type="entry name" value="WW_dom_sf"/>
</dbReference>
<dbReference type="SMART" id="SM00456">
    <property type="entry name" value="WW"/>
    <property type="match status" value="2"/>
</dbReference>
<dbReference type="GO" id="GO:0071004">
    <property type="term" value="C:U2-type prespliceosome"/>
    <property type="evidence" value="ECO:0007669"/>
    <property type="project" value="TreeGrafter"/>
</dbReference>
<protein>
    <recommendedName>
        <fullName evidence="2">WW domain-containing protein</fullName>
    </recommendedName>
</protein>
<dbReference type="SUPFAM" id="SSF51045">
    <property type="entry name" value="WW domain"/>
    <property type="match status" value="2"/>
</dbReference>
<dbReference type="InterPro" id="IPR001202">
    <property type="entry name" value="WW_dom"/>
</dbReference>
<dbReference type="Proteomes" id="UP001190700">
    <property type="component" value="Unassembled WGS sequence"/>
</dbReference>
<dbReference type="GO" id="GO:0003723">
    <property type="term" value="F:RNA binding"/>
    <property type="evidence" value="ECO:0007669"/>
    <property type="project" value="TreeGrafter"/>
</dbReference>
<proteinExistence type="predicted"/>
<keyword evidence="1" id="KW-0472">Membrane</keyword>
<dbReference type="EMBL" id="LGRX02035337">
    <property type="protein sequence ID" value="KAK3235252.1"/>
    <property type="molecule type" value="Genomic_DNA"/>
</dbReference>
<name>A0AAE0EPH0_9CHLO</name>
<dbReference type="GO" id="GO:0005685">
    <property type="term" value="C:U1 snRNP"/>
    <property type="evidence" value="ECO:0007669"/>
    <property type="project" value="TreeGrafter"/>
</dbReference>
<reference evidence="3 4" key="1">
    <citation type="journal article" date="2015" name="Genome Biol. Evol.">
        <title>Comparative Genomics of a Bacterivorous Green Alga Reveals Evolutionary Causalities and Consequences of Phago-Mixotrophic Mode of Nutrition.</title>
        <authorList>
            <person name="Burns J.A."/>
            <person name="Paasch A."/>
            <person name="Narechania A."/>
            <person name="Kim E."/>
        </authorList>
    </citation>
    <scope>NUCLEOTIDE SEQUENCE [LARGE SCALE GENOMIC DNA]</scope>
    <source>
        <strain evidence="3 4">PLY_AMNH</strain>
    </source>
</reference>
<evidence type="ECO:0000256" key="1">
    <source>
        <dbReference type="SAM" id="Phobius"/>
    </source>
</evidence>
<keyword evidence="1" id="KW-1133">Transmembrane helix</keyword>
<dbReference type="InterPro" id="IPR039726">
    <property type="entry name" value="Prp40-like"/>
</dbReference>
<dbReference type="GO" id="GO:0045292">
    <property type="term" value="P:mRNA cis splicing, via spliceosome"/>
    <property type="evidence" value="ECO:0007669"/>
    <property type="project" value="InterPro"/>
</dbReference>
<dbReference type="PROSITE" id="PS50020">
    <property type="entry name" value="WW_DOMAIN_2"/>
    <property type="match status" value="1"/>
</dbReference>
<evidence type="ECO:0000259" key="2">
    <source>
        <dbReference type="PROSITE" id="PS50020"/>
    </source>
</evidence>
<dbReference type="PANTHER" id="PTHR11864">
    <property type="entry name" value="PRE-MRNA-PROCESSING PROTEIN PRP40"/>
    <property type="match status" value="1"/>
</dbReference>
<comment type="caution">
    <text evidence="3">The sequence shown here is derived from an EMBL/GenBank/DDBJ whole genome shotgun (WGS) entry which is preliminary data.</text>
</comment>
<evidence type="ECO:0000313" key="4">
    <source>
        <dbReference type="Proteomes" id="UP001190700"/>
    </source>
</evidence>
<gene>
    <name evidence="3" type="ORF">CYMTET_54537</name>
</gene>
<feature type="domain" description="WW" evidence="2">
    <location>
        <begin position="116"/>
        <end position="150"/>
    </location>
</feature>
<feature type="transmembrane region" description="Helical" evidence="1">
    <location>
        <begin position="54"/>
        <end position="73"/>
    </location>
</feature>
<dbReference type="Gene3D" id="2.20.70.10">
    <property type="match status" value="2"/>
</dbReference>
<sequence>MTMTIASDEQPLSSLFKPKKPKVLQKNLTLEKSTTRITTSPPSLHADLKMARSFLAQAMFLAAVVATLVPLVAGNDFFYNDVSGKSQWEEPADPVAHEDEEGRKYWFDSAKGESTWEFPGIWAEVASEEHGQNYYFNKDTEEAVWEKPEAMGWRRVSSEDAASP</sequence>
<accession>A0AAE0EPH0</accession>
<dbReference type="AlphaFoldDB" id="A0AAE0EPH0"/>
<keyword evidence="4" id="KW-1185">Reference proteome</keyword>
<keyword evidence="1" id="KW-0812">Transmembrane</keyword>
<evidence type="ECO:0000313" key="3">
    <source>
        <dbReference type="EMBL" id="KAK3235252.1"/>
    </source>
</evidence>
<dbReference type="CDD" id="cd00201">
    <property type="entry name" value="WW"/>
    <property type="match status" value="1"/>
</dbReference>
<dbReference type="PANTHER" id="PTHR11864:SF0">
    <property type="entry name" value="PRP40 PRE-MRNA PROCESSING FACTOR 40 HOMOLOG A (YEAST)"/>
    <property type="match status" value="1"/>
</dbReference>